<reference evidence="1 2" key="1">
    <citation type="submission" date="2021-04" db="EMBL/GenBank/DDBJ databases">
        <authorList>
            <person name="Ivanova A."/>
        </authorList>
    </citation>
    <scope>NUCLEOTIDE SEQUENCE [LARGE SCALE GENOMIC DNA]</scope>
    <source>
        <strain evidence="1 2">G18</strain>
    </source>
</reference>
<proteinExistence type="predicted"/>
<sequence>MRSRLPYRAALVAVAFALGFYGSVPAPLTARAQKVEKIDPLPSWNEGAAKTAILDFVARTTKEGSPDFVPAPERIAVFDNDGTLWPENPLPFELAFTFDAAKARVAKKPELKDTPAYKALAEGDISALAADHHKLLMQLALDTHAGMTTDEFHKSVADWIATAKHPRYKRLYADCTFLPMQEALKLLRANGYKTFIVSGGTVEFMRVWAEKVYGIPPEQVVGTTFKTKYALVDEKPALTILPEIALIDDKAGKPVGIQQFIGRRPVMCFGNSDGDHEMLQWTTVGRKPSFGLIVHHTDGDREYAYDAKPKSSGKLVEALEAAPKRGWTVVDMKKDWKQVFTSEK</sequence>
<keyword evidence="2" id="KW-1185">Reference proteome</keyword>
<dbReference type="RefSeq" id="WP_210660858.1">
    <property type="nucleotide sequence ID" value="NZ_JAGKQQ010000001.1"/>
</dbReference>
<dbReference type="PANTHER" id="PTHR43344">
    <property type="entry name" value="PHOSPHOSERINE PHOSPHATASE"/>
    <property type="match status" value="1"/>
</dbReference>
<accession>A0ABS5C1U8</accession>
<dbReference type="CDD" id="cd01427">
    <property type="entry name" value="HAD_like"/>
    <property type="match status" value="1"/>
</dbReference>
<dbReference type="Proteomes" id="UP000676565">
    <property type="component" value="Unassembled WGS sequence"/>
</dbReference>
<organism evidence="1 2">
    <name type="scientific">Gemmata palustris</name>
    <dbReference type="NCBI Taxonomy" id="2822762"/>
    <lineage>
        <taxon>Bacteria</taxon>
        <taxon>Pseudomonadati</taxon>
        <taxon>Planctomycetota</taxon>
        <taxon>Planctomycetia</taxon>
        <taxon>Gemmatales</taxon>
        <taxon>Gemmataceae</taxon>
        <taxon>Gemmata</taxon>
    </lineage>
</organism>
<dbReference type="Gene3D" id="3.40.50.1000">
    <property type="entry name" value="HAD superfamily/HAD-like"/>
    <property type="match status" value="1"/>
</dbReference>
<gene>
    <name evidence="1" type="ORF">J8F10_32270</name>
</gene>
<dbReference type="EMBL" id="JAGKQQ010000001">
    <property type="protein sequence ID" value="MBP3959944.1"/>
    <property type="molecule type" value="Genomic_DNA"/>
</dbReference>
<name>A0ABS5C1U8_9BACT</name>
<dbReference type="InterPro" id="IPR050582">
    <property type="entry name" value="HAD-like_SerB"/>
</dbReference>
<dbReference type="SUPFAM" id="SSF56784">
    <property type="entry name" value="HAD-like"/>
    <property type="match status" value="1"/>
</dbReference>
<comment type="caution">
    <text evidence="1">The sequence shown here is derived from an EMBL/GenBank/DDBJ whole genome shotgun (WGS) entry which is preliminary data.</text>
</comment>
<protein>
    <submittedName>
        <fullName evidence="1">Haloacid dehalogenase-like hydrolase</fullName>
    </submittedName>
</protein>
<dbReference type="InterPro" id="IPR036412">
    <property type="entry name" value="HAD-like_sf"/>
</dbReference>
<dbReference type="Pfam" id="PF12710">
    <property type="entry name" value="HAD"/>
    <property type="match status" value="1"/>
</dbReference>
<evidence type="ECO:0000313" key="2">
    <source>
        <dbReference type="Proteomes" id="UP000676565"/>
    </source>
</evidence>
<dbReference type="InterPro" id="IPR023214">
    <property type="entry name" value="HAD_sf"/>
</dbReference>
<evidence type="ECO:0000313" key="1">
    <source>
        <dbReference type="EMBL" id="MBP3959944.1"/>
    </source>
</evidence>